<comment type="caution">
    <text evidence="13">The sequence shown here is derived from an EMBL/GenBank/DDBJ whole genome shotgun (WGS) entry which is preliminary data.</text>
</comment>
<protein>
    <recommendedName>
        <fullName evidence="9">Signal recognition particle protein</fullName>
        <ecNumber evidence="9">3.6.5.4</ecNumber>
    </recommendedName>
    <alternativeName>
        <fullName evidence="9">Fifty-four homolog</fullName>
    </alternativeName>
</protein>
<dbReference type="SMART" id="SM00962">
    <property type="entry name" value="SRP54"/>
    <property type="match status" value="1"/>
</dbReference>
<dbReference type="SMART" id="SM00963">
    <property type="entry name" value="SRP54_N"/>
    <property type="match status" value="1"/>
</dbReference>
<keyword evidence="5 9" id="KW-0342">GTP-binding</keyword>
<comment type="catalytic activity">
    <reaction evidence="8 9">
        <text>GTP + H2O = GDP + phosphate + H(+)</text>
        <dbReference type="Rhea" id="RHEA:19669"/>
        <dbReference type="ChEBI" id="CHEBI:15377"/>
        <dbReference type="ChEBI" id="CHEBI:15378"/>
        <dbReference type="ChEBI" id="CHEBI:37565"/>
        <dbReference type="ChEBI" id="CHEBI:43474"/>
        <dbReference type="ChEBI" id="CHEBI:58189"/>
        <dbReference type="EC" id="3.6.5.4"/>
    </reaction>
</comment>
<feature type="binding site" evidence="9">
    <location>
        <begin position="187"/>
        <end position="191"/>
    </location>
    <ligand>
        <name>GTP</name>
        <dbReference type="ChEBI" id="CHEBI:37565"/>
    </ligand>
</feature>
<dbReference type="GO" id="GO:0008312">
    <property type="term" value="F:7S RNA binding"/>
    <property type="evidence" value="ECO:0007669"/>
    <property type="project" value="InterPro"/>
</dbReference>
<evidence type="ECO:0000259" key="12">
    <source>
        <dbReference type="SMART" id="SM00963"/>
    </source>
</evidence>
<dbReference type="EMBL" id="DMZY01000221">
    <property type="protein sequence ID" value="HAV93007.1"/>
    <property type="molecule type" value="Genomic_DNA"/>
</dbReference>
<comment type="subcellular location">
    <subcellularLocation>
        <location evidence="9">Cytoplasm</location>
    </subcellularLocation>
    <text evidence="9">The SRP-RNC complex is targeted to the cytoplasmic membrane.</text>
</comment>
<dbReference type="Pfam" id="PF02881">
    <property type="entry name" value="SRP54_N"/>
    <property type="match status" value="1"/>
</dbReference>
<accession>A0A350HBU1</accession>
<dbReference type="PANTHER" id="PTHR11564">
    <property type="entry name" value="SIGNAL RECOGNITION PARTICLE 54K PROTEIN SRP54"/>
    <property type="match status" value="1"/>
</dbReference>
<comment type="subunit">
    <text evidence="9">Part of the signal recognition particle protein translocation system, which is composed of SRP and FtsY.</text>
</comment>
<dbReference type="PANTHER" id="PTHR11564:SF5">
    <property type="entry name" value="SIGNAL RECOGNITION PARTICLE SUBUNIT SRP54"/>
    <property type="match status" value="1"/>
</dbReference>
<dbReference type="Pfam" id="PF02978">
    <property type="entry name" value="SRP_SPB"/>
    <property type="match status" value="1"/>
</dbReference>
<reference evidence="13 14" key="1">
    <citation type="journal article" date="2018" name="Nat. Biotechnol.">
        <title>A standardized bacterial taxonomy based on genome phylogeny substantially revises the tree of life.</title>
        <authorList>
            <person name="Parks D.H."/>
            <person name="Chuvochina M."/>
            <person name="Waite D.W."/>
            <person name="Rinke C."/>
            <person name="Skarshewski A."/>
            <person name="Chaumeil P.A."/>
            <person name="Hugenholtz P."/>
        </authorList>
    </citation>
    <scope>NUCLEOTIDE SEQUENCE [LARGE SCALE GENOMIC DNA]</scope>
    <source>
        <strain evidence="13">UBA9956</strain>
    </source>
</reference>
<dbReference type="InterPro" id="IPR022941">
    <property type="entry name" value="SRP54"/>
</dbReference>
<comment type="similarity">
    <text evidence="1 9">Belongs to the GTP-binding SRP family. SRP54 subfamily.</text>
</comment>
<dbReference type="NCBIfam" id="TIGR00959">
    <property type="entry name" value="ffh"/>
    <property type="match status" value="1"/>
</dbReference>
<feature type="domain" description="Signal recognition particle SRP54 helical bundle" evidence="12">
    <location>
        <begin position="1"/>
        <end position="86"/>
    </location>
</feature>
<dbReference type="InterPro" id="IPR042101">
    <property type="entry name" value="SRP54_N_sf"/>
</dbReference>
<evidence type="ECO:0000256" key="7">
    <source>
        <dbReference type="ARBA" id="ARBA00023274"/>
    </source>
</evidence>
<sequence>MLDGLTSKINKIFQNIKNKGRITDDDIKQTMREIRLVLLESDVNYLIVKDFIKAVEDDVRGQDVLKSLKPEHIIIKAVNDKMVEMLTAKEIGMSFKGNPSLVMLVGLQGTGKTTTAGKVANLLNRQSRRTMLVPCDVKRPAAFEQLKQVAEKSNSAFFEKMSDDPIETISNAIKSAQENNYDTLILDTAGRLHIDNELMEELSSIEKKFKPAEILYVGDSLTGQDAVNSAKGFSERLSLTGIILTKMDGDQKGGAALSIVKITGQPIKYICTGEHLDKIEEFHPERLVSRILGMGDIVSLVERTEELVSKEQALNLEKKLMEGRFDFEDYLEQIKQVKKMGPLSEILKMIPGVGGKIKTTGMEEENLKKVEAIISSMTRKERKNPLLLNNRSRVRRIAIGSGTSVAMVKYVISQHKNMKKMMNMFKGGGFNPKNFR</sequence>
<dbReference type="Proteomes" id="UP000264062">
    <property type="component" value="Unassembled WGS sequence"/>
</dbReference>
<feature type="domain" description="AAA+ ATPase" evidence="10">
    <location>
        <begin position="98"/>
        <end position="298"/>
    </location>
</feature>
<dbReference type="InterPro" id="IPR027417">
    <property type="entry name" value="P-loop_NTPase"/>
</dbReference>
<dbReference type="InterPro" id="IPR004780">
    <property type="entry name" value="SRP"/>
</dbReference>
<comment type="domain">
    <text evidence="9">Composed of three domains: the N-terminal N domain, which is responsible for interactions with the ribosome, the central G domain, which binds GTP, and the C-terminal M domain, which binds the RNA and the signal sequence of the RNC.</text>
</comment>
<evidence type="ECO:0000259" key="10">
    <source>
        <dbReference type="SMART" id="SM00382"/>
    </source>
</evidence>
<evidence type="ECO:0000256" key="3">
    <source>
        <dbReference type="ARBA" id="ARBA00022801"/>
    </source>
</evidence>
<dbReference type="GO" id="GO:0006614">
    <property type="term" value="P:SRP-dependent cotranslational protein targeting to membrane"/>
    <property type="evidence" value="ECO:0007669"/>
    <property type="project" value="InterPro"/>
</dbReference>
<dbReference type="HAMAP" id="MF_00306">
    <property type="entry name" value="SRP54"/>
    <property type="match status" value="1"/>
</dbReference>
<keyword evidence="9" id="KW-0963">Cytoplasm</keyword>
<dbReference type="AlphaFoldDB" id="A0A350HBU1"/>
<evidence type="ECO:0000256" key="1">
    <source>
        <dbReference type="ARBA" id="ARBA00005450"/>
    </source>
</evidence>
<proteinExistence type="inferred from homology"/>
<organism evidence="13 14">
    <name type="scientific">candidate division WOR-3 bacterium</name>
    <dbReference type="NCBI Taxonomy" id="2052148"/>
    <lineage>
        <taxon>Bacteria</taxon>
        <taxon>Bacteria division WOR-3</taxon>
    </lineage>
</organism>
<evidence type="ECO:0000256" key="8">
    <source>
        <dbReference type="ARBA" id="ARBA00048027"/>
    </source>
</evidence>
<feature type="binding site" evidence="9">
    <location>
        <begin position="106"/>
        <end position="113"/>
    </location>
    <ligand>
        <name>GTP</name>
        <dbReference type="ChEBI" id="CHEBI:37565"/>
    </ligand>
</feature>
<dbReference type="SUPFAM" id="SSF52540">
    <property type="entry name" value="P-loop containing nucleoside triphosphate hydrolases"/>
    <property type="match status" value="1"/>
</dbReference>
<feature type="domain" description="SRP54-type proteins GTP-binding" evidence="11">
    <location>
        <begin position="99"/>
        <end position="293"/>
    </location>
</feature>
<dbReference type="Gene3D" id="3.40.50.300">
    <property type="entry name" value="P-loop containing nucleotide triphosphate hydrolases"/>
    <property type="match status" value="1"/>
</dbReference>
<evidence type="ECO:0000256" key="6">
    <source>
        <dbReference type="ARBA" id="ARBA00023135"/>
    </source>
</evidence>
<evidence type="ECO:0000313" key="13">
    <source>
        <dbReference type="EMBL" id="HAV93007.1"/>
    </source>
</evidence>
<dbReference type="GO" id="GO:0005525">
    <property type="term" value="F:GTP binding"/>
    <property type="evidence" value="ECO:0007669"/>
    <property type="project" value="UniProtKB-UniRule"/>
</dbReference>
<evidence type="ECO:0000256" key="9">
    <source>
        <dbReference type="HAMAP-Rule" id="MF_00306"/>
    </source>
</evidence>
<dbReference type="InterPro" id="IPR013822">
    <property type="entry name" value="Signal_recog_particl_SRP54_hlx"/>
</dbReference>
<dbReference type="GO" id="GO:0003924">
    <property type="term" value="F:GTPase activity"/>
    <property type="evidence" value="ECO:0007669"/>
    <property type="project" value="UniProtKB-UniRule"/>
</dbReference>
<keyword evidence="6 9" id="KW-0733">Signal recognition particle</keyword>
<comment type="function">
    <text evidence="9">Involved in targeting and insertion of nascent membrane proteins into the cytoplasmic membrane. Binds to the hydrophobic signal sequence of the ribosome-nascent chain (RNC) as it emerges from the ribosomes. The SRP-RNC complex is then targeted to the cytoplasmic membrane where it interacts with the SRP receptor FtsY.</text>
</comment>
<dbReference type="InterPro" id="IPR004125">
    <property type="entry name" value="Signal_recog_particle_SRP54_M"/>
</dbReference>
<dbReference type="InterPro" id="IPR000897">
    <property type="entry name" value="SRP54_GTPase_dom"/>
</dbReference>
<keyword evidence="4 9" id="KW-0694">RNA-binding</keyword>
<dbReference type="Pfam" id="PF00448">
    <property type="entry name" value="SRP54"/>
    <property type="match status" value="1"/>
</dbReference>
<evidence type="ECO:0000313" key="14">
    <source>
        <dbReference type="Proteomes" id="UP000264062"/>
    </source>
</evidence>
<keyword evidence="2 9" id="KW-0547">Nucleotide-binding</keyword>
<dbReference type="GO" id="GO:0048500">
    <property type="term" value="C:signal recognition particle"/>
    <property type="evidence" value="ECO:0007669"/>
    <property type="project" value="UniProtKB-UniRule"/>
</dbReference>
<keyword evidence="7 9" id="KW-0687">Ribonucleoprotein</keyword>
<dbReference type="SUPFAM" id="SSF47446">
    <property type="entry name" value="Signal peptide-binding domain"/>
    <property type="match status" value="1"/>
</dbReference>
<dbReference type="InterPro" id="IPR036891">
    <property type="entry name" value="Signal_recog_part_SRP54_M_sf"/>
</dbReference>
<feature type="binding site" evidence="9">
    <location>
        <begin position="245"/>
        <end position="248"/>
    </location>
    <ligand>
        <name>GTP</name>
        <dbReference type="ChEBI" id="CHEBI:37565"/>
    </ligand>
</feature>
<evidence type="ECO:0000256" key="4">
    <source>
        <dbReference type="ARBA" id="ARBA00022884"/>
    </source>
</evidence>
<gene>
    <name evidence="9" type="primary">ffh</name>
    <name evidence="13" type="ORF">DCW38_07515</name>
</gene>
<name>A0A350HBU1_UNCW3</name>
<evidence type="ECO:0000259" key="11">
    <source>
        <dbReference type="SMART" id="SM00962"/>
    </source>
</evidence>
<dbReference type="EC" id="3.6.5.4" evidence="9"/>
<keyword evidence="3 9" id="KW-0378">Hydrolase</keyword>
<evidence type="ECO:0000256" key="2">
    <source>
        <dbReference type="ARBA" id="ARBA00022741"/>
    </source>
</evidence>
<dbReference type="Gene3D" id="1.10.260.30">
    <property type="entry name" value="Signal recognition particle, SRP54 subunit, M-domain"/>
    <property type="match status" value="1"/>
</dbReference>
<dbReference type="InterPro" id="IPR003593">
    <property type="entry name" value="AAA+_ATPase"/>
</dbReference>
<dbReference type="Gene3D" id="1.20.120.140">
    <property type="entry name" value="Signal recognition particle SRP54, nucleotide-binding domain"/>
    <property type="match status" value="1"/>
</dbReference>
<dbReference type="SMART" id="SM00382">
    <property type="entry name" value="AAA"/>
    <property type="match status" value="1"/>
</dbReference>
<evidence type="ECO:0000256" key="5">
    <source>
        <dbReference type="ARBA" id="ARBA00023134"/>
    </source>
</evidence>